<keyword evidence="6" id="KW-0808">Transferase</keyword>
<accession>A0A833QPM6</accession>
<dbReference type="GO" id="GO:0045547">
    <property type="term" value="F:ditrans,polycis-polyprenyl diphosphate synthase [(2E,6E)-farnesyl diphosphate specific] activity"/>
    <property type="evidence" value="ECO:0007669"/>
    <property type="project" value="UniProtKB-EC"/>
</dbReference>
<dbReference type="InterPro" id="IPR036424">
    <property type="entry name" value="UPP_synth-like_sf"/>
</dbReference>
<evidence type="ECO:0000256" key="9">
    <source>
        <dbReference type="ARBA" id="ARBA00022842"/>
    </source>
</evidence>
<evidence type="ECO:0000313" key="14">
    <source>
        <dbReference type="EMBL" id="KAF3331040.1"/>
    </source>
</evidence>
<evidence type="ECO:0000256" key="3">
    <source>
        <dbReference type="ARBA" id="ARBA00004922"/>
    </source>
</evidence>
<keyword evidence="11 13" id="KW-0472">Membrane</keyword>
<comment type="pathway">
    <text evidence="3">Protein modification; protein glycosylation.</text>
</comment>
<evidence type="ECO:0000256" key="6">
    <source>
        <dbReference type="ARBA" id="ARBA00022679"/>
    </source>
</evidence>
<evidence type="ECO:0000256" key="4">
    <source>
        <dbReference type="ARBA" id="ARBA00005432"/>
    </source>
</evidence>
<dbReference type="EMBL" id="SWLB01000013">
    <property type="protein sequence ID" value="KAF3331040.1"/>
    <property type="molecule type" value="Genomic_DNA"/>
</dbReference>
<keyword evidence="15" id="KW-1185">Reference proteome</keyword>
<evidence type="ECO:0000256" key="11">
    <source>
        <dbReference type="ARBA" id="ARBA00023136"/>
    </source>
</evidence>
<dbReference type="InterPro" id="IPR038887">
    <property type="entry name" value="Nus1/NgBR"/>
</dbReference>
<comment type="catalytic activity">
    <reaction evidence="12">
        <text>n isopentenyl diphosphate + (2E,6E)-farnesyl diphosphate = a di-trans,poly-cis-polyprenyl diphosphate + n diphosphate</text>
        <dbReference type="Rhea" id="RHEA:53008"/>
        <dbReference type="Rhea" id="RHEA-COMP:19494"/>
        <dbReference type="ChEBI" id="CHEBI:33019"/>
        <dbReference type="ChEBI" id="CHEBI:128769"/>
        <dbReference type="ChEBI" id="CHEBI:136960"/>
        <dbReference type="ChEBI" id="CHEBI:175763"/>
        <dbReference type="EC" id="2.5.1.87"/>
    </reaction>
</comment>
<dbReference type="GO" id="GO:1904423">
    <property type="term" value="C:dehydrodolichyl diphosphate synthase complex"/>
    <property type="evidence" value="ECO:0007669"/>
    <property type="project" value="InterPro"/>
</dbReference>
<dbReference type="AlphaFoldDB" id="A0A833QPM6"/>
<comment type="similarity">
    <text evidence="4">Belongs to the UPP synthase family.</text>
</comment>
<keyword evidence="9" id="KW-0460">Magnesium</keyword>
<comment type="cofactor">
    <cofactor evidence="1">
        <name>Mg(2+)</name>
        <dbReference type="ChEBI" id="CHEBI:18420"/>
    </cofactor>
</comment>
<evidence type="ECO:0000256" key="8">
    <source>
        <dbReference type="ARBA" id="ARBA00022824"/>
    </source>
</evidence>
<gene>
    <name evidence="14" type="ORF">FCM35_KLT04394</name>
</gene>
<dbReference type="EC" id="2.5.1.87" evidence="5"/>
<organism evidence="14 15">
    <name type="scientific">Carex littledalei</name>
    <dbReference type="NCBI Taxonomy" id="544730"/>
    <lineage>
        <taxon>Eukaryota</taxon>
        <taxon>Viridiplantae</taxon>
        <taxon>Streptophyta</taxon>
        <taxon>Embryophyta</taxon>
        <taxon>Tracheophyta</taxon>
        <taxon>Spermatophyta</taxon>
        <taxon>Magnoliopsida</taxon>
        <taxon>Liliopsida</taxon>
        <taxon>Poales</taxon>
        <taxon>Cyperaceae</taxon>
        <taxon>Cyperoideae</taxon>
        <taxon>Cariceae</taxon>
        <taxon>Carex</taxon>
        <taxon>Carex subgen. Euthyceras</taxon>
    </lineage>
</organism>
<name>A0A833QPM6_9POAL</name>
<dbReference type="PANTHER" id="PTHR21528">
    <property type="entry name" value="DEHYDRODOLICHYL DIPHOSPHATE SYNTHASE COMPLEX SUBUNIT NUS1"/>
    <property type="match status" value="1"/>
</dbReference>
<evidence type="ECO:0000313" key="15">
    <source>
        <dbReference type="Proteomes" id="UP000623129"/>
    </source>
</evidence>
<dbReference type="Gene3D" id="3.40.1180.10">
    <property type="entry name" value="Decaprenyl diphosphate synthase-like"/>
    <property type="match status" value="1"/>
</dbReference>
<evidence type="ECO:0000256" key="10">
    <source>
        <dbReference type="ARBA" id="ARBA00022989"/>
    </source>
</evidence>
<keyword evidence="8" id="KW-0256">Endoplasmic reticulum</keyword>
<evidence type="ECO:0000256" key="7">
    <source>
        <dbReference type="ARBA" id="ARBA00022692"/>
    </source>
</evidence>
<evidence type="ECO:0000256" key="5">
    <source>
        <dbReference type="ARBA" id="ARBA00012596"/>
    </source>
</evidence>
<comment type="caution">
    <text evidence="14">The sequence shown here is derived from an EMBL/GenBank/DDBJ whole genome shotgun (WGS) entry which is preliminary data.</text>
</comment>
<keyword evidence="10 13" id="KW-1133">Transmembrane helix</keyword>
<dbReference type="Proteomes" id="UP000623129">
    <property type="component" value="Unassembled WGS sequence"/>
</dbReference>
<comment type="subcellular location">
    <subcellularLocation>
        <location evidence="2">Endoplasmic reticulum membrane</location>
    </subcellularLocation>
</comment>
<sequence>MKNDHHRKERDATLFHAISAYQRTTIANELACIFSRYFYSVNGSYKILISPSKMIEASVIASPILGILYYLLHAIVCLAHIWSYLIYQIQCLIISSGLLPKYQNLKLDRLQHLAVVIDSEEAKNKSKVHQLLLWLSDVGVKYVILYDIEGVMKKSNKAFQKSTATQSDTKCLDFDLNVPSIFDVFGMTVEVISYTDGKEAVAKAANYLFSKFSTNQEGTLDGLEPKFTEPDISSALKAVGHDGPEPDLLLVYGPARCHLGFPAWRMRYTEIVHMGRLSSMKFSAIVKVFYDFSKKHQNYGK</sequence>
<evidence type="ECO:0000256" key="13">
    <source>
        <dbReference type="SAM" id="Phobius"/>
    </source>
</evidence>
<dbReference type="GO" id="GO:0005789">
    <property type="term" value="C:endoplasmic reticulum membrane"/>
    <property type="evidence" value="ECO:0007669"/>
    <property type="project" value="UniProtKB-SubCell"/>
</dbReference>
<dbReference type="UniPathway" id="UPA00378"/>
<evidence type="ECO:0000256" key="2">
    <source>
        <dbReference type="ARBA" id="ARBA00004586"/>
    </source>
</evidence>
<proteinExistence type="inferred from homology"/>
<dbReference type="SUPFAM" id="SSF64005">
    <property type="entry name" value="Undecaprenyl diphosphate synthase"/>
    <property type="match status" value="1"/>
</dbReference>
<evidence type="ECO:0000256" key="12">
    <source>
        <dbReference type="ARBA" id="ARBA00047353"/>
    </source>
</evidence>
<dbReference type="OrthoDB" id="19639at2759"/>
<feature type="transmembrane region" description="Helical" evidence="13">
    <location>
        <begin position="54"/>
        <end position="75"/>
    </location>
</feature>
<evidence type="ECO:0000256" key="1">
    <source>
        <dbReference type="ARBA" id="ARBA00001946"/>
    </source>
</evidence>
<dbReference type="PANTHER" id="PTHR21528:SF0">
    <property type="entry name" value="DEHYDRODOLICHYL DIPHOSPHATE SYNTHASE COMPLEX SUBUNIT NUS1"/>
    <property type="match status" value="1"/>
</dbReference>
<reference evidence="14" key="1">
    <citation type="submission" date="2020-01" db="EMBL/GenBank/DDBJ databases">
        <title>Genome sequence of Kobresia littledalei, the first chromosome-level genome in the family Cyperaceae.</title>
        <authorList>
            <person name="Qu G."/>
        </authorList>
    </citation>
    <scope>NUCLEOTIDE SEQUENCE</scope>
    <source>
        <strain evidence="14">C.B.Clarke</strain>
        <tissue evidence="14">Leaf</tissue>
    </source>
</reference>
<protein>
    <recommendedName>
        <fullName evidence="5">ditrans,polycis-polyprenyl diphosphate synthase [(2E,6E)-farnesyldiphosphate specific]</fullName>
        <ecNumber evidence="5">2.5.1.87</ecNumber>
    </recommendedName>
</protein>
<keyword evidence="7 13" id="KW-0812">Transmembrane</keyword>